<dbReference type="InterPro" id="IPR027580">
    <property type="entry name" value="EXLDI"/>
</dbReference>
<gene>
    <name evidence="1" type="ORF">GCM10023225_32920</name>
</gene>
<protein>
    <recommendedName>
        <fullName evidence="3">EXLDI family protein</fullName>
    </recommendedName>
</protein>
<dbReference type="RefSeq" id="WP_345713884.1">
    <property type="nucleotide sequence ID" value="NZ_BAABIL010000649.1"/>
</dbReference>
<dbReference type="NCBIfam" id="TIGR04342">
    <property type="entry name" value="EXLDI"/>
    <property type="match status" value="1"/>
</dbReference>
<evidence type="ECO:0000313" key="2">
    <source>
        <dbReference type="Proteomes" id="UP001501195"/>
    </source>
</evidence>
<evidence type="ECO:0000313" key="1">
    <source>
        <dbReference type="EMBL" id="GAA4658956.1"/>
    </source>
</evidence>
<evidence type="ECO:0008006" key="3">
    <source>
        <dbReference type="Google" id="ProtNLM"/>
    </source>
</evidence>
<comment type="caution">
    <text evidence="1">The sequence shown here is derived from an EMBL/GenBank/DDBJ whole genome shotgun (WGS) entry which is preliminary data.</text>
</comment>
<sequence>MPNKTIYVSESDLPLFQRAQELTGGNLSAAITTALRRLVDVEEAKVEGFEEITVRVGPGAGRRQRFTGVLLVDWSRSSAERTERYRVYRSRSGKYVVHVKRSAEELWSAGPDGKATGWRKHFSSDQQWGTTAATATLEVADDLDALRALVPAELHAQVAALAEVPVVEDLDI</sequence>
<keyword evidence="2" id="KW-1185">Reference proteome</keyword>
<dbReference type="Proteomes" id="UP001501195">
    <property type="component" value="Unassembled WGS sequence"/>
</dbReference>
<organism evidence="1 2">
    <name type="scientific">Kineococcus glutinatus</name>
    <dbReference type="NCBI Taxonomy" id="1070872"/>
    <lineage>
        <taxon>Bacteria</taxon>
        <taxon>Bacillati</taxon>
        <taxon>Actinomycetota</taxon>
        <taxon>Actinomycetes</taxon>
        <taxon>Kineosporiales</taxon>
        <taxon>Kineosporiaceae</taxon>
        <taxon>Kineococcus</taxon>
    </lineage>
</organism>
<proteinExistence type="predicted"/>
<name>A0ABP8VCF5_9ACTN</name>
<dbReference type="EMBL" id="BAABIL010000649">
    <property type="protein sequence ID" value="GAA4658956.1"/>
    <property type="molecule type" value="Genomic_DNA"/>
</dbReference>
<reference evidence="2" key="1">
    <citation type="journal article" date="2019" name="Int. J. Syst. Evol. Microbiol.">
        <title>The Global Catalogue of Microorganisms (GCM) 10K type strain sequencing project: providing services to taxonomists for standard genome sequencing and annotation.</title>
        <authorList>
            <consortium name="The Broad Institute Genomics Platform"/>
            <consortium name="The Broad Institute Genome Sequencing Center for Infectious Disease"/>
            <person name="Wu L."/>
            <person name="Ma J."/>
        </authorList>
    </citation>
    <scope>NUCLEOTIDE SEQUENCE [LARGE SCALE GENOMIC DNA]</scope>
    <source>
        <strain evidence="2">JCM 18126</strain>
    </source>
</reference>
<accession>A0ABP8VCF5</accession>